<dbReference type="Gene3D" id="3.40.50.150">
    <property type="entry name" value="Vaccinia Virus protein VP39"/>
    <property type="match status" value="1"/>
</dbReference>
<name>A0A9W8TGZ4_9PEZI</name>
<dbReference type="VEuPathDB" id="FungiDB:F4678DRAFT_186557"/>
<dbReference type="Proteomes" id="UP001148614">
    <property type="component" value="Unassembled WGS sequence"/>
</dbReference>
<dbReference type="GO" id="GO:0008168">
    <property type="term" value="F:methyltransferase activity"/>
    <property type="evidence" value="ECO:0007669"/>
    <property type="project" value="TreeGrafter"/>
</dbReference>
<evidence type="ECO:0000313" key="2">
    <source>
        <dbReference type="EMBL" id="KAJ3551103.1"/>
    </source>
</evidence>
<evidence type="ECO:0000256" key="1">
    <source>
        <dbReference type="ARBA" id="ARBA00038158"/>
    </source>
</evidence>
<dbReference type="EMBL" id="JANPWZ010003825">
    <property type="protein sequence ID" value="KAJ3551103.1"/>
    <property type="molecule type" value="Genomic_DNA"/>
</dbReference>
<dbReference type="AlphaFoldDB" id="A0A9W8TGZ4"/>
<dbReference type="PANTHER" id="PTHR43591">
    <property type="entry name" value="METHYLTRANSFERASE"/>
    <property type="match status" value="1"/>
</dbReference>
<reference evidence="2" key="1">
    <citation type="submission" date="2022-07" db="EMBL/GenBank/DDBJ databases">
        <title>Genome Sequence of Xylaria arbuscula.</title>
        <authorList>
            <person name="Buettner E."/>
        </authorList>
    </citation>
    <scope>NUCLEOTIDE SEQUENCE</scope>
    <source>
        <strain evidence="2">VT107</strain>
    </source>
</reference>
<evidence type="ECO:0008006" key="4">
    <source>
        <dbReference type="Google" id="ProtNLM"/>
    </source>
</evidence>
<keyword evidence="3" id="KW-1185">Reference proteome</keyword>
<accession>A0A9W8TGZ4</accession>
<gene>
    <name evidence="2" type="ORF">NPX13_g11434</name>
</gene>
<proteinExistence type="inferred from homology"/>
<protein>
    <recommendedName>
        <fullName evidence="4">S-adenosyl-L-methionine-dependent methyltransferase</fullName>
    </recommendedName>
</protein>
<dbReference type="PANTHER" id="PTHR43591:SF102">
    <property type="entry name" value="S-ADENOSYL-L-METHIONINE-DEPENDENT METHYLTRANSFERASE"/>
    <property type="match status" value="1"/>
</dbReference>
<evidence type="ECO:0000313" key="3">
    <source>
        <dbReference type="Proteomes" id="UP001148614"/>
    </source>
</evidence>
<dbReference type="CDD" id="cd02440">
    <property type="entry name" value="AdoMet_MTases"/>
    <property type="match status" value="1"/>
</dbReference>
<sequence>MSVFSSTQSVGDSIYDHVIENGRTYHRFKAGKYLLPNDEGEQKRLDYQHQLYTTVLNGKLFIAPIGHRLRTVLDVGTGTGIWAIEVGLEYPGAQITGTDLSPIQPSYAPPNVAFEICDAEDEWSFRHPFDLVHMRAMVTCFRNPRAVFEEAYRSLVPGGFIELRDPILPFCFLTPPPEGCALQEWGEKLMEAARLLGRDWGVATRYSQILGDIGFVNITERRETIALSPWVKGSHNKQLSLLLQHDILAMLEPMSMALFTRVLGWDARRVSDCLELVKRDVQNTKIHAYSEGVHIFAQKPFDSPQRTPVR</sequence>
<dbReference type="Pfam" id="PF13489">
    <property type="entry name" value="Methyltransf_23"/>
    <property type="match status" value="1"/>
</dbReference>
<comment type="similarity">
    <text evidence="1">Belongs to the methyltransferase superfamily. LaeA methyltransferase family.</text>
</comment>
<dbReference type="SUPFAM" id="SSF53335">
    <property type="entry name" value="S-adenosyl-L-methionine-dependent methyltransferases"/>
    <property type="match status" value="1"/>
</dbReference>
<organism evidence="2 3">
    <name type="scientific">Xylaria arbuscula</name>
    <dbReference type="NCBI Taxonomy" id="114810"/>
    <lineage>
        <taxon>Eukaryota</taxon>
        <taxon>Fungi</taxon>
        <taxon>Dikarya</taxon>
        <taxon>Ascomycota</taxon>
        <taxon>Pezizomycotina</taxon>
        <taxon>Sordariomycetes</taxon>
        <taxon>Xylariomycetidae</taxon>
        <taxon>Xylariales</taxon>
        <taxon>Xylariaceae</taxon>
        <taxon>Xylaria</taxon>
    </lineage>
</organism>
<comment type="caution">
    <text evidence="2">The sequence shown here is derived from an EMBL/GenBank/DDBJ whole genome shotgun (WGS) entry which is preliminary data.</text>
</comment>
<dbReference type="InterPro" id="IPR029063">
    <property type="entry name" value="SAM-dependent_MTases_sf"/>
</dbReference>